<gene>
    <name evidence="2" type="ORF">SAMN04487901_10383</name>
</gene>
<reference evidence="3" key="1">
    <citation type="submission" date="2016-10" db="EMBL/GenBank/DDBJ databases">
        <authorList>
            <person name="Varghese N."/>
            <person name="Submissions S."/>
        </authorList>
    </citation>
    <scope>NUCLEOTIDE SEQUENCE [LARGE SCALE GENOMIC DNA]</scope>
    <source>
        <strain evidence="3">BP1-148</strain>
    </source>
</reference>
<keyword evidence="3" id="KW-1185">Reference proteome</keyword>
<organism evidence="2 3">
    <name type="scientific">Prevotella communis</name>
    <dbReference type="NCBI Taxonomy" id="2913614"/>
    <lineage>
        <taxon>Bacteria</taxon>
        <taxon>Pseudomonadati</taxon>
        <taxon>Bacteroidota</taxon>
        <taxon>Bacteroidia</taxon>
        <taxon>Bacteroidales</taxon>
        <taxon>Prevotellaceae</taxon>
        <taxon>Prevotella</taxon>
    </lineage>
</organism>
<evidence type="ECO:0000313" key="3">
    <source>
        <dbReference type="Proteomes" id="UP000198779"/>
    </source>
</evidence>
<dbReference type="InterPro" id="IPR057727">
    <property type="entry name" value="WCX_dom"/>
</dbReference>
<accession>A0A1G7TPF1</accession>
<dbReference type="Pfam" id="PF25583">
    <property type="entry name" value="WCX"/>
    <property type="match status" value="1"/>
</dbReference>
<proteinExistence type="predicted"/>
<name>A0A1G7TPF1_9BACT</name>
<evidence type="ECO:0000259" key="1">
    <source>
        <dbReference type="Pfam" id="PF25583"/>
    </source>
</evidence>
<protein>
    <submittedName>
        <fullName evidence="2">WYL domain-containing protein</fullName>
    </submittedName>
</protein>
<sequence length="67" mass="8035">MLHESQEEIVKNEEYSIFKYYIRPTFDFIQEILLNGESMEVLEPLSLREEIAGIINRMNSKYTIYNT</sequence>
<dbReference type="Proteomes" id="UP000198779">
    <property type="component" value="Unassembled WGS sequence"/>
</dbReference>
<evidence type="ECO:0000313" key="2">
    <source>
        <dbReference type="EMBL" id="SDG36982.1"/>
    </source>
</evidence>
<dbReference type="EMBL" id="FNCQ01000003">
    <property type="protein sequence ID" value="SDG36982.1"/>
    <property type="molecule type" value="Genomic_DNA"/>
</dbReference>
<dbReference type="STRING" id="645274.SAMN04487901_10383"/>
<dbReference type="RefSeq" id="WP_091815030.1">
    <property type="nucleotide sequence ID" value="NZ_FNCQ01000003.1"/>
</dbReference>
<feature type="domain" description="WCX" evidence="1">
    <location>
        <begin position="12"/>
        <end position="58"/>
    </location>
</feature>
<dbReference type="AlphaFoldDB" id="A0A1G7TPF1"/>